<comment type="caution">
    <text evidence="2">The sequence shown here is derived from an EMBL/GenBank/DDBJ whole genome shotgun (WGS) entry which is preliminary data.</text>
</comment>
<dbReference type="Proteomes" id="UP000294963">
    <property type="component" value="Unassembled WGS sequence"/>
</dbReference>
<gene>
    <name evidence="2" type="ORF">EC844_13222</name>
</gene>
<name>A0A4R1XG93_ACICA</name>
<feature type="region of interest" description="Disordered" evidence="1">
    <location>
        <begin position="57"/>
        <end position="81"/>
    </location>
</feature>
<evidence type="ECO:0000313" key="3">
    <source>
        <dbReference type="Proteomes" id="UP000294963"/>
    </source>
</evidence>
<evidence type="ECO:0000313" key="2">
    <source>
        <dbReference type="EMBL" id="TCM60495.1"/>
    </source>
</evidence>
<dbReference type="EMBL" id="SLVJ01000032">
    <property type="protein sequence ID" value="TCM60495.1"/>
    <property type="molecule type" value="Genomic_DNA"/>
</dbReference>
<sequence>MELNSIAHQRNILATLGIDVWVQRGTSTAQAYDYPIYRDRVDSQVAMPVMLQPLTENLGQSSAPSTQSAQDLQAQAGQNLAPSTAADRAMLEALKQRQASTGSQQQSVAPSQSETQRNVTGRDVVGQDVVGQVQQDVELPVALHLEPFELQAYVFDQCVVVLESSSLTPDQAVLWGNIQAAKHGQYYELNWPFPLPEFQDGRGAMQYIQGFLDGLAQERSIVSLGELPHAAHPRLIVLASLQQMLEQPILKRRLWQFMQNRDLNKDMLDP</sequence>
<dbReference type="AlphaFoldDB" id="A0A4R1XG93"/>
<dbReference type="OrthoDB" id="6660515at2"/>
<accession>A0A4R1XG93</accession>
<proteinExistence type="predicted"/>
<feature type="region of interest" description="Disordered" evidence="1">
    <location>
        <begin position="95"/>
        <end position="120"/>
    </location>
</feature>
<reference evidence="2 3" key="1">
    <citation type="submission" date="2019-03" db="EMBL/GenBank/DDBJ databases">
        <title>Genomic analyses of the natural microbiome of Caenorhabditis elegans.</title>
        <authorList>
            <person name="Samuel B."/>
        </authorList>
    </citation>
    <scope>NUCLEOTIDE SEQUENCE [LARGE SCALE GENOMIC DNA]</scope>
    <source>
        <strain evidence="2 3">JUb89</strain>
    </source>
</reference>
<organism evidence="2 3">
    <name type="scientific">Acinetobacter calcoaceticus</name>
    <dbReference type="NCBI Taxonomy" id="471"/>
    <lineage>
        <taxon>Bacteria</taxon>
        <taxon>Pseudomonadati</taxon>
        <taxon>Pseudomonadota</taxon>
        <taxon>Gammaproteobacteria</taxon>
        <taxon>Moraxellales</taxon>
        <taxon>Moraxellaceae</taxon>
        <taxon>Acinetobacter</taxon>
        <taxon>Acinetobacter calcoaceticus/baumannii complex</taxon>
    </lineage>
</organism>
<evidence type="ECO:0000256" key="1">
    <source>
        <dbReference type="SAM" id="MobiDB-lite"/>
    </source>
</evidence>
<feature type="compositionally biased region" description="Polar residues" evidence="1">
    <location>
        <begin position="97"/>
        <end position="119"/>
    </location>
</feature>
<protein>
    <submittedName>
        <fullName evidence="2">Uncharacterized protein</fullName>
    </submittedName>
</protein>
<keyword evidence="3" id="KW-1185">Reference proteome</keyword>